<evidence type="ECO:0000313" key="1">
    <source>
        <dbReference type="EMBL" id="KAG1543113.1"/>
    </source>
</evidence>
<accession>A0A9P6YA58</accession>
<dbReference type="Proteomes" id="UP000717996">
    <property type="component" value="Unassembled WGS sequence"/>
</dbReference>
<sequence>MKPQGERKPMTFRGTIYTDGMGVSVLKQNYDTKKKVGSGGGKSRLIKADEFQYVEKLGKEKLLAGVGKCVLIDPDCRGLHEKSTEAQEQLEERQSDCSRVFPITFQIFTCQQRQVCRISSRAKVTPVMKAYYLNEDHPAEEDWRAGGFLPFRKMKLSSFINQQQAQKQLARSL</sequence>
<comment type="caution">
    <text evidence="1">The sequence shown here is derived from an EMBL/GenBank/DDBJ whole genome shotgun (WGS) entry which is preliminary data.</text>
</comment>
<reference evidence="1" key="1">
    <citation type="journal article" date="2020" name="Microb. Genom.">
        <title>Genetic diversity of clinical and environmental Mucorales isolates obtained from an investigation of mucormycosis cases among solid organ transplant recipients.</title>
        <authorList>
            <person name="Nguyen M.H."/>
            <person name="Kaul D."/>
            <person name="Muto C."/>
            <person name="Cheng S.J."/>
            <person name="Richter R.A."/>
            <person name="Bruno V.M."/>
            <person name="Liu G."/>
            <person name="Beyhan S."/>
            <person name="Sundermann A.J."/>
            <person name="Mounaud S."/>
            <person name="Pasculle A.W."/>
            <person name="Nierman W.C."/>
            <person name="Driscoll E."/>
            <person name="Cumbie R."/>
            <person name="Clancy C.J."/>
            <person name="Dupont C.L."/>
        </authorList>
    </citation>
    <scope>NUCLEOTIDE SEQUENCE</scope>
    <source>
        <strain evidence="1">GL16</strain>
    </source>
</reference>
<evidence type="ECO:0000313" key="2">
    <source>
        <dbReference type="Proteomes" id="UP000717996"/>
    </source>
</evidence>
<dbReference type="OrthoDB" id="5591056at2759"/>
<dbReference type="AlphaFoldDB" id="A0A9P6YA58"/>
<name>A0A9P6YA58_RHIOR</name>
<gene>
    <name evidence="1" type="ORF">G6F51_006872</name>
</gene>
<dbReference type="EMBL" id="JAANIT010000971">
    <property type="protein sequence ID" value="KAG1543113.1"/>
    <property type="molecule type" value="Genomic_DNA"/>
</dbReference>
<protein>
    <submittedName>
        <fullName evidence="1">Uncharacterized protein</fullName>
    </submittedName>
</protein>
<organism evidence="1 2">
    <name type="scientific">Rhizopus oryzae</name>
    <name type="common">Mucormycosis agent</name>
    <name type="synonym">Rhizopus arrhizus var. delemar</name>
    <dbReference type="NCBI Taxonomy" id="64495"/>
    <lineage>
        <taxon>Eukaryota</taxon>
        <taxon>Fungi</taxon>
        <taxon>Fungi incertae sedis</taxon>
        <taxon>Mucoromycota</taxon>
        <taxon>Mucoromycotina</taxon>
        <taxon>Mucoromycetes</taxon>
        <taxon>Mucorales</taxon>
        <taxon>Mucorineae</taxon>
        <taxon>Rhizopodaceae</taxon>
        <taxon>Rhizopus</taxon>
    </lineage>
</organism>
<proteinExistence type="predicted"/>